<keyword evidence="1" id="KW-0677">Repeat</keyword>
<organism evidence="4">
    <name type="scientific">Cyprideis torosa</name>
    <dbReference type="NCBI Taxonomy" id="163714"/>
    <lineage>
        <taxon>Eukaryota</taxon>
        <taxon>Metazoa</taxon>
        <taxon>Ecdysozoa</taxon>
        <taxon>Arthropoda</taxon>
        <taxon>Crustacea</taxon>
        <taxon>Oligostraca</taxon>
        <taxon>Ostracoda</taxon>
        <taxon>Podocopa</taxon>
        <taxon>Podocopida</taxon>
        <taxon>Cytherocopina</taxon>
        <taxon>Cytheroidea</taxon>
        <taxon>Cytherideidae</taxon>
        <taxon>Cyprideis</taxon>
    </lineage>
</organism>
<dbReference type="PANTHER" id="PTHR24189:SF50">
    <property type="entry name" value="ANKYRIN REPEAT AND SOCS BOX PROTEIN 2"/>
    <property type="match status" value="1"/>
</dbReference>
<accession>A0A7R8WX24</accession>
<evidence type="ECO:0000313" key="4">
    <source>
        <dbReference type="EMBL" id="CAD7236911.1"/>
    </source>
</evidence>
<dbReference type="InterPro" id="IPR011009">
    <property type="entry name" value="Kinase-like_dom_sf"/>
</dbReference>
<proteinExistence type="predicted"/>
<dbReference type="PROSITE" id="PS50297">
    <property type="entry name" value="ANK_REP_REGION"/>
    <property type="match status" value="2"/>
</dbReference>
<dbReference type="InterPro" id="IPR002110">
    <property type="entry name" value="Ankyrin_rpt"/>
</dbReference>
<protein>
    <submittedName>
        <fullName evidence="4">Uncharacterized protein</fullName>
    </submittedName>
</protein>
<feature type="non-terminal residue" evidence="4">
    <location>
        <position position="1"/>
    </location>
</feature>
<dbReference type="SUPFAM" id="SSF48403">
    <property type="entry name" value="Ankyrin repeat"/>
    <property type="match status" value="1"/>
</dbReference>
<feature type="compositionally biased region" description="Polar residues" evidence="3">
    <location>
        <begin position="289"/>
        <end position="302"/>
    </location>
</feature>
<evidence type="ECO:0000256" key="3">
    <source>
        <dbReference type="SAM" id="MobiDB-lite"/>
    </source>
</evidence>
<gene>
    <name evidence="4" type="ORF">CTOB1V02_LOCUS14726</name>
</gene>
<evidence type="ECO:0000256" key="1">
    <source>
        <dbReference type="ARBA" id="ARBA00022737"/>
    </source>
</evidence>
<dbReference type="OrthoDB" id="7435869at2759"/>
<dbReference type="PROSITE" id="PS50088">
    <property type="entry name" value="ANK_REPEAT"/>
    <property type="match status" value="2"/>
</dbReference>
<dbReference type="InterPro" id="IPR000719">
    <property type="entry name" value="Prot_kinase_dom"/>
</dbReference>
<sequence>DCHSVVEVLIANGADPNIADEDERSPLHQVRSAETAELLIRKGAVVNVKDRRGQTPLFVATENNHHSVVEVLLAHGADSNVANKDKTSPLHKAENAKTARLLVEKGANIDCIDGKGRTALHLFCEWGRENVIKQLLSMGASCDIRNQKGQTAFEIAISSGYVHIASHFPNYLALVLSSNESRFEEEFDVLSKLGEGGFGDVYKVKKKGTEELYAIKAVPVTGNLKKLESKIREVRAAMELCPSDRFVRCYDAWMEPELDDEQEDGLSCAEEESKGSEASWILFQEEETSGTSPEGNQLQVSV</sequence>
<dbReference type="AlphaFoldDB" id="A0A7R8WX24"/>
<evidence type="ECO:0000256" key="2">
    <source>
        <dbReference type="ARBA" id="ARBA00023043"/>
    </source>
</evidence>
<dbReference type="GO" id="GO:0004672">
    <property type="term" value="F:protein kinase activity"/>
    <property type="evidence" value="ECO:0007669"/>
    <property type="project" value="InterPro"/>
</dbReference>
<dbReference type="InterPro" id="IPR036770">
    <property type="entry name" value="Ankyrin_rpt-contain_sf"/>
</dbReference>
<dbReference type="Gene3D" id="3.30.200.20">
    <property type="entry name" value="Phosphorylase Kinase, domain 1"/>
    <property type="match status" value="1"/>
</dbReference>
<dbReference type="Pfam" id="PF00023">
    <property type="entry name" value="Ank"/>
    <property type="match status" value="1"/>
</dbReference>
<dbReference type="GO" id="GO:0005524">
    <property type="term" value="F:ATP binding"/>
    <property type="evidence" value="ECO:0007669"/>
    <property type="project" value="UniProtKB-UniRule"/>
</dbReference>
<reference evidence="4" key="1">
    <citation type="submission" date="2020-11" db="EMBL/GenBank/DDBJ databases">
        <authorList>
            <person name="Tran Van P."/>
        </authorList>
    </citation>
    <scope>NUCLEOTIDE SEQUENCE</scope>
</reference>
<keyword evidence="2" id="KW-0040">ANK repeat</keyword>
<dbReference type="Gene3D" id="1.25.40.20">
    <property type="entry name" value="Ankyrin repeat-containing domain"/>
    <property type="match status" value="2"/>
</dbReference>
<dbReference type="PANTHER" id="PTHR24189">
    <property type="entry name" value="MYOTROPHIN"/>
    <property type="match status" value="1"/>
</dbReference>
<name>A0A7R8WX24_9CRUS</name>
<dbReference type="PROSITE" id="PS00107">
    <property type="entry name" value="PROTEIN_KINASE_ATP"/>
    <property type="match status" value="1"/>
</dbReference>
<dbReference type="SMART" id="SM00248">
    <property type="entry name" value="ANK"/>
    <property type="match status" value="5"/>
</dbReference>
<feature type="region of interest" description="Disordered" evidence="3">
    <location>
        <begin position="260"/>
        <end position="302"/>
    </location>
</feature>
<dbReference type="SUPFAM" id="SSF56112">
    <property type="entry name" value="Protein kinase-like (PK-like)"/>
    <property type="match status" value="1"/>
</dbReference>
<dbReference type="EMBL" id="OB682983">
    <property type="protein sequence ID" value="CAD7236911.1"/>
    <property type="molecule type" value="Genomic_DNA"/>
</dbReference>
<dbReference type="Pfam" id="PF12796">
    <property type="entry name" value="Ank_2"/>
    <property type="match status" value="1"/>
</dbReference>
<dbReference type="PROSITE" id="PS50011">
    <property type="entry name" value="PROTEIN_KINASE_DOM"/>
    <property type="match status" value="1"/>
</dbReference>
<dbReference type="Pfam" id="PF00069">
    <property type="entry name" value="Pkinase"/>
    <property type="match status" value="1"/>
</dbReference>
<dbReference type="InterPro" id="IPR050745">
    <property type="entry name" value="Multifunctional_regulatory"/>
</dbReference>
<dbReference type="InterPro" id="IPR017441">
    <property type="entry name" value="Protein_kinase_ATP_BS"/>
</dbReference>